<dbReference type="PANTHER" id="PTHR36251">
    <property type="entry name" value="FELS-1 PROPHAGE HOST SPECIFICITY PROTEIN-RELATED"/>
    <property type="match status" value="1"/>
</dbReference>
<reference evidence="2 3" key="1">
    <citation type="submission" date="2020-01" db="EMBL/GenBank/DDBJ databases">
        <title>Dynamics of blaIMP-6 dissemination in carbapenem resistant Enterobacteriacea isolated from regional surveillance in Osaka, Japan.</title>
        <authorList>
            <person name="Abe R."/>
            <person name="Akeda Y."/>
            <person name="Sugawara Y."/>
            <person name="Yamamoto N."/>
            <person name="Tomono K."/>
            <person name="Takeuchi D."/>
            <person name="Kawahara R."/>
            <person name="Hamada S."/>
        </authorList>
    </citation>
    <scope>NUCLEOTIDE SEQUENCE [LARGE SCALE GENOMIC DNA]</scope>
    <source>
        <strain evidence="2 3">E300</strain>
    </source>
</reference>
<evidence type="ECO:0000313" key="3">
    <source>
        <dbReference type="Proteomes" id="UP000467488"/>
    </source>
</evidence>
<protein>
    <recommendedName>
        <fullName evidence="1">Tip attachment protein J HDII-ins2 domain-containing protein</fullName>
    </recommendedName>
</protein>
<dbReference type="AlphaFoldDB" id="A0A8S0FX34"/>
<proteinExistence type="predicted"/>
<dbReference type="PANTHER" id="PTHR36251:SF2">
    <property type="entry name" value="GIFSY-2 PROPHAGE HOST SPECIFICITY PROTEIN J, PHAGE LAMBDA"/>
    <property type="match status" value="1"/>
</dbReference>
<dbReference type="InterPro" id="IPR053171">
    <property type="entry name" value="Viral_Tip_Attach_Protein"/>
</dbReference>
<evidence type="ECO:0000259" key="1">
    <source>
        <dbReference type="Pfam" id="PF24801"/>
    </source>
</evidence>
<name>A0A8S0FX34_ECOLX</name>
<dbReference type="Pfam" id="PF24801">
    <property type="entry name" value="FNIII-A_GpJ"/>
    <property type="match status" value="1"/>
</dbReference>
<accession>A0A8S0FX34</accession>
<evidence type="ECO:0000313" key="2">
    <source>
        <dbReference type="EMBL" id="BBU84573.1"/>
    </source>
</evidence>
<sequence>MTEKDITIKGKTTSQYLASVVVDNLPPRPFNIRMRRMTPDSTTDQLLNKTLWSSYTEIIDVKQCYPNTALVGVQVDSEQFGSQQVSRNYHLRGRILQVPSNYNPQTRQYSGIWDGTLKPAYSNNMAWCLWDMLTHPRYGMGKRLGAADVDKWALYVIGQYSAQNLRPRRSRPVGAGRLWRHGAAHYL</sequence>
<gene>
    <name evidence="2" type="ORF">EIMP300_59730</name>
</gene>
<dbReference type="InterPro" id="IPR055385">
    <property type="entry name" value="GpJ_HDII-ins2"/>
</dbReference>
<dbReference type="Proteomes" id="UP000467488">
    <property type="component" value="Chromosome"/>
</dbReference>
<feature type="domain" description="Tip attachment protein J HDII-ins2" evidence="1">
    <location>
        <begin position="3"/>
        <end position="60"/>
    </location>
</feature>
<dbReference type="EMBL" id="AP022360">
    <property type="protein sequence ID" value="BBU84573.1"/>
    <property type="molecule type" value="Genomic_DNA"/>
</dbReference>
<organism evidence="2 3">
    <name type="scientific">Escherichia coli</name>
    <dbReference type="NCBI Taxonomy" id="562"/>
    <lineage>
        <taxon>Bacteria</taxon>
        <taxon>Pseudomonadati</taxon>
        <taxon>Pseudomonadota</taxon>
        <taxon>Gammaproteobacteria</taxon>
        <taxon>Enterobacterales</taxon>
        <taxon>Enterobacteriaceae</taxon>
        <taxon>Escherichia</taxon>
    </lineage>
</organism>